<evidence type="ECO:0000313" key="4">
    <source>
        <dbReference type="Proteomes" id="UP000310506"/>
    </source>
</evidence>
<dbReference type="GO" id="GO:0051301">
    <property type="term" value="P:cell division"/>
    <property type="evidence" value="ECO:0007669"/>
    <property type="project" value="InterPro"/>
</dbReference>
<keyword evidence="4" id="KW-1185">Reference proteome</keyword>
<dbReference type="EMBL" id="SDGV01000031">
    <property type="protein sequence ID" value="THB60240.1"/>
    <property type="molecule type" value="Genomic_DNA"/>
</dbReference>
<dbReference type="AlphaFoldDB" id="A0A4S3B3B8"/>
<feature type="transmembrane region" description="Helical" evidence="2">
    <location>
        <begin position="36"/>
        <end position="55"/>
    </location>
</feature>
<keyword evidence="2" id="KW-0472">Membrane</keyword>
<name>A0A4S3B3B8_9ENTE</name>
<dbReference type="PANTHER" id="PTHR40027">
    <property type="entry name" value="CELL DIVISION PROTEIN DIVIC"/>
    <property type="match status" value="1"/>
</dbReference>
<dbReference type="Proteomes" id="UP000310506">
    <property type="component" value="Unassembled WGS sequence"/>
</dbReference>
<evidence type="ECO:0000256" key="2">
    <source>
        <dbReference type="SAM" id="Phobius"/>
    </source>
</evidence>
<protein>
    <submittedName>
        <fullName evidence="3">Septum formation initiator family protein</fullName>
    </submittedName>
</protein>
<evidence type="ECO:0000256" key="1">
    <source>
        <dbReference type="SAM" id="Coils"/>
    </source>
</evidence>
<sequence>MKDEMKLLTLKEKTTSLSLGDTQKETKTLILKRRRLMVFFVIIFLVFTIIGLNLFKNSQRLLSLEETKQEVNRDYEKVSVAKKDLQDEVDLLHDEEYVAKVARAKYFYSKKGEQVYSIPELNNSTQPSGNK</sequence>
<comment type="caution">
    <text evidence="3">The sequence shown here is derived from an EMBL/GenBank/DDBJ whole genome shotgun (WGS) entry which is preliminary data.</text>
</comment>
<dbReference type="InterPro" id="IPR007060">
    <property type="entry name" value="FtsL/DivIC"/>
</dbReference>
<dbReference type="OrthoDB" id="2991180at2"/>
<reference evidence="3 4" key="1">
    <citation type="submission" date="2019-01" db="EMBL/GenBank/DDBJ databases">
        <title>Vagococcus silagei sp. nov. isolated from brewer's grain.</title>
        <authorList>
            <person name="Guu J.-R."/>
        </authorList>
    </citation>
    <scope>NUCLEOTIDE SEQUENCE [LARGE SCALE GENOMIC DNA]</scope>
    <source>
        <strain evidence="3 4">2B-2</strain>
    </source>
</reference>
<keyword evidence="2" id="KW-1133">Transmembrane helix</keyword>
<dbReference type="Pfam" id="PF04977">
    <property type="entry name" value="DivIC"/>
    <property type="match status" value="1"/>
</dbReference>
<dbReference type="RefSeq" id="WP_136137771.1">
    <property type="nucleotide sequence ID" value="NZ_SDGV01000031.1"/>
</dbReference>
<organism evidence="3 4">
    <name type="scientific">Vagococcus silagei</name>
    <dbReference type="NCBI Taxonomy" id="2508885"/>
    <lineage>
        <taxon>Bacteria</taxon>
        <taxon>Bacillati</taxon>
        <taxon>Bacillota</taxon>
        <taxon>Bacilli</taxon>
        <taxon>Lactobacillales</taxon>
        <taxon>Enterococcaceae</taxon>
        <taxon>Vagococcus</taxon>
    </lineage>
</organism>
<evidence type="ECO:0000313" key="3">
    <source>
        <dbReference type="EMBL" id="THB60240.1"/>
    </source>
</evidence>
<dbReference type="PANTHER" id="PTHR40027:SF1">
    <property type="entry name" value="CELL DIVISION PROTEIN DIVIC"/>
    <property type="match status" value="1"/>
</dbReference>
<feature type="coiled-coil region" evidence="1">
    <location>
        <begin position="68"/>
        <end position="95"/>
    </location>
</feature>
<keyword evidence="2" id="KW-0812">Transmembrane</keyword>
<accession>A0A4S3B3B8</accession>
<gene>
    <name evidence="3" type="ORF">ESZ54_11345</name>
</gene>
<dbReference type="InterPro" id="IPR039076">
    <property type="entry name" value="DivIC"/>
</dbReference>
<keyword evidence="1" id="KW-0175">Coiled coil</keyword>
<proteinExistence type="predicted"/>